<dbReference type="EMBL" id="JASCZI010063973">
    <property type="protein sequence ID" value="MED6141520.1"/>
    <property type="molecule type" value="Genomic_DNA"/>
</dbReference>
<proteinExistence type="predicted"/>
<keyword evidence="3" id="KW-1185">Reference proteome</keyword>
<comment type="caution">
    <text evidence="2">The sequence shown here is derived from an EMBL/GenBank/DDBJ whole genome shotgun (WGS) entry which is preliminary data.</text>
</comment>
<dbReference type="Proteomes" id="UP001341840">
    <property type="component" value="Unassembled WGS sequence"/>
</dbReference>
<protein>
    <submittedName>
        <fullName evidence="2">Uncharacterized protein</fullName>
    </submittedName>
</protein>
<feature type="region of interest" description="Disordered" evidence="1">
    <location>
        <begin position="59"/>
        <end position="89"/>
    </location>
</feature>
<evidence type="ECO:0000313" key="3">
    <source>
        <dbReference type="Proteomes" id="UP001341840"/>
    </source>
</evidence>
<name>A0ABU6SYX6_9FABA</name>
<accession>A0ABU6SYX6</accession>
<organism evidence="2 3">
    <name type="scientific">Stylosanthes scabra</name>
    <dbReference type="NCBI Taxonomy" id="79078"/>
    <lineage>
        <taxon>Eukaryota</taxon>
        <taxon>Viridiplantae</taxon>
        <taxon>Streptophyta</taxon>
        <taxon>Embryophyta</taxon>
        <taxon>Tracheophyta</taxon>
        <taxon>Spermatophyta</taxon>
        <taxon>Magnoliopsida</taxon>
        <taxon>eudicotyledons</taxon>
        <taxon>Gunneridae</taxon>
        <taxon>Pentapetalae</taxon>
        <taxon>rosids</taxon>
        <taxon>fabids</taxon>
        <taxon>Fabales</taxon>
        <taxon>Fabaceae</taxon>
        <taxon>Papilionoideae</taxon>
        <taxon>50 kb inversion clade</taxon>
        <taxon>dalbergioids sensu lato</taxon>
        <taxon>Dalbergieae</taxon>
        <taxon>Pterocarpus clade</taxon>
        <taxon>Stylosanthes</taxon>
    </lineage>
</organism>
<reference evidence="2 3" key="1">
    <citation type="journal article" date="2023" name="Plants (Basel)">
        <title>Bridging the Gap: Combining Genomics and Transcriptomics Approaches to Understand Stylosanthes scabra, an Orphan Legume from the Brazilian Caatinga.</title>
        <authorList>
            <person name="Ferreira-Neto J.R.C."/>
            <person name="da Silva M.D."/>
            <person name="Binneck E."/>
            <person name="de Melo N.F."/>
            <person name="da Silva R.H."/>
            <person name="de Melo A.L.T.M."/>
            <person name="Pandolfi V."/>
            <person name="Bustamante F.O."/>
            <person name="Brasileiro-Vidal A.C."/>
            <person name="Benko-Iseppon A.M."/>
        </authorList>
    </citation>
    <scope>NUCLEOTIDE SEQUENCE [LARGE SCALE GENOMIC DNA]</scope>
    <source>
        <tissue evidence="2">Leaves</tissue>
    </source>
</reference>
<gene>
    <name evidence="2" type="ORF">PIB30_104259</name>
</gene>
<evidence type="ECO:0000256" key="1">
    <source>
        <dbReference type="SAM" id="MobiDB-lite"/>
    </source>
</evidence>
<sequence>MLATLTQDTISSQGCQLLRHFEFGAEDSVRSLSRETNELPKKVQRVSSQDVNIQRRTDLPPIPVTTAGNERGTNRQLRGGREKGGGGNYRMNFRPRADMGLDVEATRLIVYIYAFVRDPRYVLFVLLHFRSPALGSIPQFHTDITWKRRTNATCWFLPSTFAADILRGIVWDDVHHIYQYFWMPETTALQHVINPFAIHK</sequence>
<evidence type="ECO:0000313" key="2">
    <source>
        <dbReference type="EMBL" id="MED6141520.1"/>
    </source>
</evidence>